<sequence>MLASNEKQKGLQSGWALAAWKQTLAQKEKPHPAVWAGPCRSRGAGCAGFREREAGSDAASQTGSPEDGQVLPSSTAAAPRLRPRFLYLDISTFRKRRKACSPDVSLQLSTSCTENMLQDHCKPVSQRF</sequence>
<dbReference type="EMBL" id="JANPWB010000001">
    <property type="protein sequence ID" value="KAJ1213877.1"/>
    <property type="molecule type" value="Genomic_DNA"/>
</dbReference>
<dbReference type="AlphaFoldDB" id="A0AAV7WII5"/>
<proteinExistence type="predicted"/>
<gene>
    <name evidence="2" type="ORF">NDU88_001507</name>
</gene>
<evidence type="ECO:0000313" key="3">
    <source>
        <dbReference type="Proteomes" id="UP001066276"/>
    </source>
</evidence>
<organism evidence="2 3">
    <name type="scientific">Pleurodeles waltl</name>
    <name type="common">Iberian ribbed newt</name>
    <dbReference type="NCBI Taxonomy" id="8319"/>
    <lineage>
        <taxon>Eukaryota</taxon>
        <taxon>Metazoa</taxon>
        <taxon>Chordata</taxon>
        <taxon>Craniata</taxon>
        <taxon>Vertebrata</taxon>
        <taxon>Euteleostomi</taxon>
        <taxon>Amphibia</taxon>
        <taxon>Batrachia</taxon>
        <taxon>Caudata</taxon>
        <taxon>Salamandroidea</taxon>
        <taxon>Salamandridae</taxon>
        <taxon>Pleurodelinae</taxon>
        <taxon>Pleurodeles</taxon>
    </lineage>
</organism>
<comment type="caution">
    <text evidence="2">The sequence shown here is derived from an EMBL/GenBank/DDBJ whole genome shotgun (WGS) entry which is preliminary data.</text>
</comment>
<accession>A0AAV7WII5</accession>
<protein>
    <submittedName>
        <fullName evidence="2">Uncharacterized protein</fullName>
    </submittedName>
</protein>
<dbReference type="Proteomes" id="UP001066276">
    <property type="component" value="Chromosome 1_1"/>
</dbReference>
<reference evidence="2" key="1">
    <citation type="journal article" date="2022" name="bioRxiv">
        <title>Sequencing and chromosome-scale assembly of the giantPleurodeles waltlgenome.</title>
        <authorList>
            <person name="Brown T."/>
            <person name="Elewa A."/>
            <person name="Iarovenko S."/>
            <person name="Subramanian E."/>
            <person name="Araus A.J."/>
            <person name="Petzold A."/>
            <person name="Susuki M."/>
            <person name="Suzuki K.-i.T."/>
            <person name="Hayashi T."/>
            <person name="Toyoda A."/>
            <person name="Oliveira C."/>
            <person name="Osipova E."/>
            <person name="Leigh N.D."/>
            <person name="Simon A."/>
            <person name="Yun M.H."/>
        </authorList>
    </citation>
    <scope>NUCLEOTIDE SEQUENCE</scope>
    <source>
        <strain evidence="2">20211129_DDA</strain>
        <tissue evidence="2">Liver</tissue>
    </source>
</reference>
<name>A0AAV7WII5_PLEWA</name>
<evidence type="ECO:0000313" key="2">
    <source>
        <dbReference type="EMBL" id="KAJ1213877.1"/>
    </source>
</evidence>
<feature type="region of interest" description="Disordered" evidence="1">
    <location>
        <begin position="50"/>
        <end position="76"/>
    </location>
</feature>
<evidence type="ECO:0000256" key="1">
    <source>
        <dbReference type="SAM" id="MobiDB-lite"/>
    </source>
</evidence>
<keyword evidence="3" id="KW-1185">Reference proteome</keyword>